<feature type="transmembrane region" description="Helical" evidence="8">
    <location>
        <begin position="102"/>
        <end position="125"/>
    </location>
</feature>
<feature type="transmembrane region" description="Helical" evidence="8">
    <location>
        <begin position="284"/>
        <end position="317"/>
    </location>
</feature>
<evidence type="ECO:0000256" key="2">
    <source>
        <dbReference type="ARBA" id="ARBA00022448"/>
    </source>
</evidence>
<feature type="transmembrane region" description="Helical" evidence="8">
    <location>
        <begin position="78"/>
        <end position="96"/>
    </location>
</feature>
<feature type="transmembrane region" description="Helical" evidence="8">
    <location>
        <begin position="168"/>
        <end position="188"/>
    </location>
</feature>
<dbReference type="PRINTS" id="PR01988">
    <property type="entry name" value="EXPORTERBACE"/>
</dbReference>
<accession>A0AB39YIU4</accession>
<evidence type="ECO:0000313" key="10">
    <source>
        <dbReference type="EMBL" id="XDV69339.1"/>
    </source>
</evidence>
<dbReference type="RefSeq" id="WP_168724363.1">
    <property type="nucleotide sequence ID" value="NZ_CP165728.1"/>
</dbReference>
<dbReference type="InterPro" id="IPR010290">
    <property type="entry name" value="TM_effector"/>
</dbReference>
<feature type="domain" description="Major facilitator superfamily (MFS) profile" evidence="9">
    <location>
        <begin position="215"/>
        <end position="421"/>
    </location>
</feature>
<evidence type="ECO:0000256" key="7">
    <source>
        <dbReference type="SAM" id="MobiDB-lite"/>
    </source>
</evidence>
<keyword evidence="10" id="KW-0614">Plasmid</keyword>
<dbReference type="InterPro" id="IPR022324">
    <property type="entry name" value="Bacilysin_exporter_BacE_put"/>
</dbReference>
<dbReference type="InterPro" id="IPR036259">
    <property type="entry name" value="MFS_trans_sf"/>
</dbReference>
<name>A0AB39YIU4_9ACTN</name>
<evidence type="ECO:0000256" key="1">
    <source>
        <dbReference type="ARBA" id="ARBA00004651"/>
    </source>
</evidence>
<comment type="subcellular location">
    <subcellularLocation>
        <location evidence="1">Cell membrane</location>
        <topology evidence="1">Multi-pass membrane protein</topology>
    </subcellularLocation>
</comment>
<dbReference type="GO" id="GO:0005886">
    <property type="term" value="C:plasma membrane"/>
    <property type="evidence" value="ECO:0007669"/>
    <property type="project" value="UniProtKB-SubCell"/>
</dbReference>
<dbReference type="AlphaFoldDB" id="A0AB39YIU4"/>
<dbReference type="Pfam" id="PF05977">
    <property type="entry name" value="MFS_3"/>
    <property type="match status" value="1"/>
</dbReference>
<feature type="transmembrane region" description="Helical" evidence="8">
    <location>
        <begin position="253"/>
        <end position="272"/>
    </location>
</feature>
<keyword evidence="4 8" id="KW-0812">Transmembrane</keyword>
<dbReference type="GO" id="GO:0022857">
    <property type="term" value="F:transmembrane transporter activity"/>
    <property type="evidence" value="ECO:0007669"/>
    <property type="project" value="InterPro"/>
</dbReference>
<geneLocation type="plasmid" evidence="10">
    <name>unnamed1</name>
</geneLocation>
<dbReference type="Gene3D" id="1.20.1250.20">
    <property type="entry name" value="MFS general substrate transporter like domains"/>
    <property type="match status" value="1"/>
</dbReference>
<dbReference type="InterPro" id="IPR020846">
    <property type="entry name" value="MFS_dom"/>
</dbReference>
<feature type="transmembrane region" description="Helical" evidence="8">
    <location>
        <begin position="219"/>
        <end position="241"/>
    </location>
</feature>
<feature type="compositionally biased region" description="Low complexity" evidence="7">
    <location>
        <begin position="408"/>
        <end position="421"/>
    </location>
</feature>
<feature type="transmembrane region" description="Helical" evidence="8">
    <location>
        <begin position="337"/>
        <end position="359"/>
    </location>
</feature>
<evidence type="ECO:0000256" key="6">
    <source>
        <dbReference type="ARBA" id="ARBA00023136"/>
    </source>
</evidence>
<feature type="region of interest" description="Disordered" evidence="7">
    <location>
        <begin position="401"/>
        <end position="421"/>
    </location>
</feature>
<sequence length="421" mass="43360">MAAEPNLIRRHRLFRRFWLARAVSLVGDGAAMVALVLLVSRGDHAGTGVSLILLAESVPRFFGPLAGALADRMGVRRLLIAAELVQALVFGIVVLARPGLAVLVPLVAVAAAASTVFSAAGRTVVPRLVDEKDLMPANAWMGTAFNLQAALGPVLGGVFSAWGGEYGALAVNAGSFVVSALLLTRIPALEPLRTGQRRTLLGDTVEGLKFVRHHRVSRAIVLLLLLGLFFGSLDNLALVFLAEHTLDAGDTGFGILSASFGVAMVAASLWLVRTAESRSPVWVLLAGWFFTGLGLLLTAAAPVLLAAIAMQLIAGLGNGVANVGEETLLQKAVPAEVLGRVGGTLSSAAFFGSTAGYLAGSLLSPDSHARLVFVIAGGGIFLALALCGPALLSARTTLTASPPDAEAQKPAEPVAQPEAVA</sequence>
<dbReference type="PANTHER" id="PTHR23513:SF6">
    <property type="entry name" value="MAJOR FACILITATOR SUPERFAMILY ASSOCIATED DOMAIN-CONTAINING PROTEIN"/>
    <property type="match status" value="1"/>
</dbReference>
<feature type="transmembrane region" description="Helical" evidence="8">
    <location>
        <begin position="371"/>
        <end position="392"/>
    </location>
</feature>
<evidence type="ECO:0000256" key="3">
    <source>
        <dbReference type="ARBA" id="ARBA00022475"/>
    </source>
</evidence>
<dbReference type="PROSITE" id="PS50850">
    <property type="entry name" value="MFS"/>
    <property type="match status" value="1"/>
</dbReference>
<evidence type="ECO:0000256" key="4">
    <source>
        <dbReference type="ARBA" id="ARBA00022692"/>
    </source>
</evidence>
<keyword evidence="6 8" id="KW-0472">Membrane</keyword>
<evidence type="ECO:0000256" key="8">
    <source>
        <dbReference type="SAM" id="Phobius"/>
    </source>
</evidence>
<gene>
    <name evidence="10" type="ORF">AB5J51_41135</name>
</gene>
<evidence type="ECO:0000256" key="5">
    <source>
        <dbReference type="ARBA" id="ARBA00022989"/>
    </source>
</evidence>
<dbReference type="EMBL" id="CP165728">
    <property type="protein sequence ID" value="XDV69339.1"/>
    <property type="molecule type" value="Genomic_DNA"/>
</dbReference>
<keyword evidence="3" id="KW-1003">Cell membrane</keyword>
<dbReference type="SUPFAM" id="SSF103473">
    <property type="entry name" value="MFS general substrate transporter"/>
    <property type="match status" value="1"/>
</dbReference>
<organism evidence="10">
    <name type="scientific">Streptomyces sp. R33</name>
    <dbReference type="NCBI Taxonomy" id="3238629"/>
    <lineage>
        <taxon>Bacteria</taxon>
        <taxon>Bacillati</taxon>
        <taxon>Actinomycetota</taxon>
        <taxon>Actinomycetes</taxon>
        <taxon>Kitasatosporales</taxon>
        <taxon>Streptomycetaceae</taxon>
        <taxon>Streptomyces</taxon>
    </lineage>
</organism>
<evidence type="ECO:0000259" key="9">
    <source>
        <dbReference type="PROSITE" id="PS50850"/>
    </source>
</evidence>
<feature type="transmembrane region" description="Helical" evidence="8">
    <location>
        <begin position="18"/>
        <end position="39"/>
    </location>
</feature>
<reference evidence="10" key="1">
    <citation type="submission" date="2024-08" db="EMBL/GenBank/DDBJ databases">
        <authorList>
            <person name="Yu S.T."/>
        </authorList>
    </citation>
    <scope>NUCLEOTIDE SEQUENCE</scope>
    <source>
        <strain evidence="10">R33</strain>
        <plasmid evidence="10">unnamed1</plasmid>
    </source>
</reference>
<proteinExistence type="predicted"/>
<dbReference type="CDD" id="cd06173">
    <property type="entry name" value="MFS_MefA_like"/>
    <property type="match status" value="1"/>
</dbReference>
<keyword evidence="2" id="KW-0813">Transport</keyword>
<keyword evidence="5 8" id="KW-1133">Transmembrane helix</keyword>
<protein>
    <submittedName>
        <fullName evidence="10">MFS transporter</fullName>
    </submittedName>
</protein>
<dbReference type="PANTHER" id="PTHR23513">
    <property type="entry name" value="INTEGRAL MEMBRANE EFFLUX PROTEIN-RELATED"/>
    <property type="match status" value="1"/>
</dbReference>